<protein>
    <submittedName>
        <fullName evidence="2">(northern house mosquito) hypothetical protein</fullName>
    </submittedName>
</protein>
<dbReference type="EMBL" id="HBUE01017242">
    <property type="protein sequence ID" value="CAG6450904.1"/>
    <property type="molecule type" value="Transcribed_RNA"/>
</dbReference>
<evidence type="ECO:0000313" key="2">
    <source>
        <dbReference type="EMBL" id="CAG6450904.1"/>
    </source>
</evidence>
<sequence length="167" mass="18910">MYISDGKSSPKTKNPCGTARWMKPFLLGSFQQTSINSFLKKSKKAQRDLLVWLKINIYRFEVTHPHSGNLTSKNQRFQAPQHVARSPLTRSDRNHQPVTYQLPTTSKSLGSVPKSPEGQTTASLMIPDTSQKAEHTAPTRKHQNVRLLGSTLFKQKITLLLLLKQRC</sequence>
<name>A0A8D8A7U0_CULPI</name>
<feature type="compositionally biased region" description="Polar residues" evidence="1">
    <location>
        <begin position="68"/>
        <end position="78"/>
    </location>
</feature>
<evidence type="ECO:0000256" key="1">
    <source>
        <dbReference type="SAM" id="MobiDB-lite"/>
    </source>
</evidence>
<reference evidence="2" key="1">
    <citation type="submission" date="2021-05" db="EMBL/GenBank/DDBJ databases">
        <authorList>
            <person name="Alioto T."/>
            <person name="Alioto T."/>
            <person name="Gomez Garrido J."/>
        </authorList>
    </citation>
    <scope>NUCLEOTIDE SEQUENCE</scope>
</reference>
<dbReference type="AlphaFoldDB" id="A0A8D8A7U0"/>
<feature type="compositionally biased region" description="Polar residues" evidence="1">
    <location>
        <begin position="96"/>
        <end position="109"/>
    </location>
</feature>
<organism evidence="2">
    <name type="scientific">Culex pipiens</name>
    <name type="common">House mosquito</name>
    <dbReference type="NCBI Taxonomy" id="7175"/>
    <lineage>
        <taxon>Eukaryota</taxon>
        <taxon>Metazoa</taxon>
        <taxon>Ecdysozoa</taxon>
        <taxon>Arthropoda</taxon>
        <taxon>Hexapoda</taxon>
        <taxon>Insecta</taxon>
        <taxon>Pterygota</taxon>
        <taxon>Neoptera</taxon>
        <taxon>Endopterygota</taxon>
        <taxon>Diptera</taxon>
        <taxon>Nematocera</taxon>
        <taxon>Culicoidea</taxon>
        <taxon>Culicidae</taxon>
        <taxon>Culicinae</taxon>
        <taxon>Culicini</taxon>
        <taxon>Culex</taxon>
        <taxon>Culex</taxon>
    </lineage>
</organism>
<proteinExistence type="predicted"/>
<accession>A0A8D8A7U0</accession>
<feature type="region of interest" description="Disordered" evidence="1">
    <location>
        <begin position="68"/>
        <end position="123"/>
    </location>
</feature>